<dbReference type="Gene3D" id="3.40.50.300">
    <property type="entry name" value="P-loop containing nucleotide triphosphate hydrolases"/>
    <property type="match status" value="1"/>
</dbReference>
<evidence type="ECO:0000313" key="8">
    <source>
        <dbReference type="Proteomes" id="UP000075606"/>
    </source>
</evidence>
<dbReference type="InterPro" id="IPR032689">
    <property type="entry name" value="TraG-D_C"/>
</dbReference>
<keyword evidence="5" id="KW-0472">Membrane</keyword>
<evidence type="ECO:0000259" key="6">
    <source>
        <dbReference type="Pfam" id="PF12696"/>
    </source>
</evidence>
<keyword evidence="4" id="KW-1133">Transmembrane helix</keyword>
<dbReference type="CDD" id="cd01127">
    <property type="entry name" value="TrwB_TraG_TraD_VirD4"/>
    <property type="match status" value="1"/>
</dbReference>
<dbReference type="PANTHER" id="PTHR37937:SF1">
    <property type="entry name" value="CONJUGATIVE TRANSFER: DNA TRANSPORT"/>
    <property type="match status" value="1"/>
</dbReference>
<dbReference type="Pfam" id="PF12696">
    <property type="entry name" value="TraG-D_C"/>
    <property type="match status" value="1"/>
</dbReference>
<evidence type="ECO:0000256" key="2">
    <source>
        <dbReference type="ARBA" id="ARBA00022475"/>
    </source>
</evidence>
<evidence type="ECO:0000256" key="3">
    <source>
        <dbReference type="ARBA" id="ARBA00022692"/>
    </source>
</evidence>
<organism evidence="7 8">
    <name type="scientific">Roseivirga spongicola</name>
    <dbReference type="NCBI Taxonomy" id="333140"/>
    <lineage>
        <taxon>Bacteria</taxon>
        <taxon>Pseudomonadati</taxon>
        <taxon>Bacteroidota</taxon>
        <taxon>Cytophagia</taxon>
        <taxon>Cytophagales</taxon>
        <taxon>Roseivirgaceae</taxon>
        <taxon>Roseivirga</taxon>
    </lineage>
</organism>
<keyword evidence="3" id="KW-0812">Transmembrane</keyword>
<dbReference type="RefSeq" id="WP_068215342.1">
    <property type="nucleotide sequence ID" value="NZ_CP139724.1"/>
</dbReference>
<name>A0A150XES8_9BACT</name>
<comment type="caution">
    <text evidence="7">The sequence shown here is derived from an EMBL/GenBank/DDBJ whole genome shotgun (WGS) entry which is preliminary data.</text>
</comment>
<evidence type="ECO:0000256" key="4">
    <source>
        <dbReference type="ARBA" id="ARBA00022989"/>
    </source>
</evidence>
<accession>A0A150XES8</accession>
<dbReference type="STRING" id="333140.AWW68_00140"/>
<dbReference type="OrthoDB" id="179860at2"/>
<evidence type="ECO:0000256" key="1">
    <source>
        <dbReference type="ARBA" id="ARBA00004651"/>
    </source>
</evidence>
<dbReference type="Proteomes" id="UP000075606">
    <property type="component" value="Unassembled WGS sequence"/>
</dbReference>
<proteinExistence type="predicted"/>
<dbReference type="EMBL" id="LRPC01000001">
    <property type="protein sequence ID" value="KYG77213.1"/>
    <property type="molecule type" value="Genomic_DNA"/>
</dbReference>
<evidence type="ECO:0000256" key="5">
    <source>
        <dbReference type="ARBA" id="ARBA00023136"/>
    </source>
</evidence>
<gene>
    <name evidence="7" type="ORF">AWW68_00140</name>
</gene>
<keyword evidence="8" id="KW-1185">Reference proteome</keyword>
<sequence length="513" mass="58341">MKLFSKKEEKNDPLDQILYKVPGTNTAITWADSLEGTLVTGSTGSGKSSGAGRHIGHAMLKSGYGMCILCVKKDEKKRWLSYIEEAAPHRKEDVVIFNKSSGLKFNMLEYEMKRQGEGAGDILNAVESLMALNEQNRVYLSGGGGGKDERFWDMSLRRFCSKGINTLLYAGEEVSISNLRRLASNCLKGDEPEQYRRLEAMASDEGIDPVKREQARDELEEWIETSYFLQVLLNISNKSFTKNDEEDVDMIMKYWLREFPKIGEKTSSIILESFMGIVEPFLNKGILRDQFTNGISDELLPETIYKKGKIVIIDFALKEFGIAGIYAATIYKTTFQAAMERRDVEEETNPRPVGLWIDEYQQLCTHKTDAQFQATARSSMVATVYITQNINNIQFVMGNDQPDAKTKSLLGNLNLKFFASNDNHDTNIWASNMIGKHMIDMENLSISHKNEVSKTKNQQMYYRVTPEQFTVLKTGRKSNNYIVETIVFKAGKVWGHDKRNFALVQFNQKSSVY</sequence>
<reference evidence="7 8" key="1">
    <citation type="submission" date="2016-01" db="EMBL/GenBank/DDBJ databases">
        <title>Genome sequencing of Roseivirga spongicola UST030701-084.</title>
        <authorList>
            <person name="Selvaratnam C."/>
            <person name="Thevarajoo S."/>
            <person name="Goh K.M."/>
            <person name="Ee R."/>
            <person name="Chan K.-G."/>
            <person name="Chong C.S."/>
        </authorList>
    </citation>
    <scope>NUCLEOTIDE SEQUENCE [LARGE SCALE GENOMIC DNA]</scope>
    <source>
        <strain evidence="7 8">UST030701-084</strain>
    </source>
</reference>
<comment type="subcellular location">
    <subcellularLocation>
        <location evidence="1">Cell membrane</location>
        <topology evidence="1">Multi-pass membrane protein</topology>
    </subcellularLocation>
</comment>
<dbReference type="PANTHER" id="PTHR37937">
    <property type="entry name" value="CONJUGATIVE TRANSFER: DNA TRANSPORT"/>
    <property type="match status" value="1"/>
</dbReference>
<protein>
    <recommendedName>
        <fullName evidence="6">TraD/TraG TraM recognition site domain-containing protein</fullName>
    </recommendedName>
</protein>
<dbReference type="SUPFAM" id="SSF52540">
    <property type="entry name" value="P-loop containing nucleoside triphosphate hydrolases"/>
    <property type="match status" value="1"/>
</dbReference>
<dbReference type="InterPro" id="IPR027417">
    <property type="entry name" value="P-loop_NTPase"/>
</dbReference>
<dbReference type="GO" id="GO:0005886">
    <property type="term" value="C:plasma membrane"/>
    <property type="evidence" value="ECO:0007669"/>
    <property type="project" value="UniProtKB-SubCell"/>
</dbReference>
<keyword evidence="2" id="KW-1003">Cell membrane</keyword>
<dbReference type="InterPro" id="IPR051539">
    <property type="entry name" value="T4SS-coupling_protein"/>
</dbReference>
<evidence type="ECO:0000313" key="7">
    <source>
        <dbReference type="EMBL" id="KYG77213.1"/>
    </source>
</evidence>
<dbReference type="AlphaFoldDB" id="A0A150XES8"/>
<feature type="domain" description="TraD/TraG TraM recognition site" evidence="6">
    <location>
        <begin position="352"/>
        <end position="458"/>
    </location>
</feature>